<dbReference type="AlphaFoldDB" id="A0AB39XVP4"/>
<gene>
    <name evidence="1" type="ORF">AB5J51_02790</name>
</gene>
<dbReference type="RefSeq" id="WP_369776681.1">
    <property type="nucleotide sequence ID" value="NZ_CP165727.1"/>
</dbReference>
<evidence type="ECO:0000313" key="1">
    <source>
        <dbReference type="EMBL" id="XDV61939.1"/>
    </source>
</evidence>
<dbReference type="SUPFAM" id="SSF47336">
    <property type="entry name" value="ACP-like"/>
    <property type="match status" value="1"/>
</dbReference>
<name>A0AB39XVP4_9ACTN</name>
<accession>A0AB39XVP4</accession>
<protein>
    <submittedName>
        <fullName evidence="1">Uncharacterized protein</fullName>
    </submittedName>
</protein>
<sequence length="87" mass="9244">MPHSTTTDRIVRDALSRAVDETIDTIIDGRCPKQDFGVDSPAPAELVTGLEGRLPVVIPDEETGRAHAVAEQRALLARLAPSGTDPS</sequence>
<reference evidence="1" key="1">
    <citation type="submission" date="2024-08" db="EMBL/GenBank/DDBJ databases">
        <authorList>
            <person name="Yu S.T."/>
        </authorList>
    </citation>
    <scope>NUCLEOTIDE SEQUENCE</scope>
    <source>
        <strain evidence="1">R33</strain>
    </source>
</reference>
<dbReference type="EMBL" id="CP165727">
    <property type="protein sequence ID" value="XDV61939.1"/>
    <property type="molecule type" value="Genomic_DNA"/>
</dbReference>
<organism evidence="1">
    <name type="scientific">Streptomyces sp. R33</name>
    <dbReference type="NCBI Taxonomy" id="3238629"/>
    <lineage>
        <taxon>Bacteria</taxon>
        <taxon>Bacillati</taxon>
        <taxon>Actinomycetota</taxon>
        <taxon>Actinomycetes</taxon>
        <taxon>Kitasatosporales</taxon>
        <taxon>Streptomycetaceae</taxon>
        <taxon>Streptomyces</taxon>
    </lineage>
</organism>
<dbReference type="InterPro" id="IPR036736">
    <property type="entry name" value="ACP-like_sf"/>
</dbReference>
<proteinExistence type="predicted"/>